<keyword evidence="3" id="KW-0560">Oxidoreductase</keyword>
<evidence type="ECO:0000313" key="6">
    <source>
        <dbReference type="Proteomes" id="UP000813385"/>
    </source>
</evidence>
<sequence length="313" mass="34406">MSSYTVAVAGGSGGLGRSITEAIVAAGRYEVVILSRKVDDEKEKEIGARMISADYTDVEALKKVLEDNKIHTVISTLPLLGTAQHELNLVAAADKSSTTRRYVPSTWVIDFKDDLVSKSPDEKAEVLQTLKSTHLEFTSWNIGCFADYYVAPYVKSDLLLMYIVVDMENNTAAIPGSGNVALPLTYSQDVAKFVAASLALPKWEPKTYLVGDKVTWKELVVLAEDIKGVKFNVTYDSADLLKQGLVTELPSHKAIYPFIPKQLLQGAMAAYGVIFDTGAFDVKSEHTIDRDFPEIKLHSLKELLVKAWAGKEE</sequence>
<gene>
    <name evidence="5" type="ORF">B0T11DRAFT_312942</name>
</gene>
<evidence type="ECO:0000313" key="5">
    <source>
        <dbReference type="EMBL" id="KAH7350059.1"/>
    </source>
</evidence>
<dbReference type="Pfam" id="PF05368">
    <property type="entry name" value="NmrA"/>
    <property type="match status" value="1"/>
</dbReference>
<accession>A0A8K0X0A9</accession>
<proteinExistence type="inferred from homology"/>
<dbReference type="Proteomes" id="UP000813385">
    <property type="component" value="Unassembled WGS sequence"/>
</dbReference>
<name>A0A8K0X0A9_9PEZI</name>
<dbReference type="SUPFAM" id="SSF51735">
    <property type="entry name" value="NAD(P)-binding Rossmann-fold domains"/>
    <property type="match status" value="1"/>
</dbReference>
<feature type="domain" description="NmrA-like" evidence="4">
    <location>
        <begin position="4"/>
        <end position="254"/>
    </location>
</feature>
<dbReference type="PANTHER" id="PTHR47706">
    <property type="entry name" value="NMRA-LIKE FAMILY PROTEIN"/>
    <property type="match status" value="1"/>
</dbReference>
<dbReference type="InterPro" id="IPR036291">
    <property type="entry name" value="NAD(P)-bd_dom_sf"/>
</dbReference>
<dbReference type="PANTHER" id="PTHR47706:SF4">
    <property type="entry name" value="NMRA-LIKE DOMAIN-CONTAINING PROTEIN"/>
    <property type="match status" value="1"/>
</dbReference>
<dbReference type="Gene3D" id="3.90.25.10">
    <property type="entry name" value="UDP-galactose 4-epimerase, domain 1"/>
    <property type="match status" value="1"/>
</dbReference>
<evidence type="ECO:0000259" key="4">
    <source>
        <dbReference type="Pfam" id="PF05368"/>
    </source>
</evidence>
<evidence type="ECO:0000256" key="2">
    <source>
        <dbReference type="ARBA" id="ARBA00022857"/>
    </source>
</evidence>
<comment type="similarity">
    <text evidence="1">Belongs to the NmrA-type oxidoreductase family. Isoflavone reductase subfamily.</text>
</comment>
<keyword evidence="2" id="KW-0521">NADP</keyword>
<reference evidence="5" key="1">
    <citation type="journal article" date="2021" name="Nat. Commun.">
        <title>Genetic determinants of endophytism in the Arabidopsis root mycobiome.</title>
        <authorList>
            <person name="Mesny F."/>
            <person name="Miyauchi S."/>
            <person name="Thiergart T."/>
            <person name="Pickel B."/>
            <person name="Atanasova L."/>
            <person name="Karlsson M."/>
            <person name="Huettel B."/>
            <person name="Barry K.W."/>
            <person name="Haridas S."/>
            <person name="Chen C."/>
            <person name="Bauer D."/>
            <person name="Andreopoulos W."/>
            <person name="Pangilinan J."/>
            <person name="LaButti K."/>
            <person name="Riley R."/>
            <person name="Lipzen A."/>
            <person name="Clum A."/>
            <person name="Drula E."/>
            <person name="Henrissat B."/>
            <person name="Kohler A."/>
            <person name="Grigoriev I.V."/>
            <person name="Martin F.M."/>
            <person name="Hacquard S."/>
        </authorList>
    </citation>
    <scope>NUCLEOTIDE SEQUENCE</scope>
    <source>
        <strain evidence="5">MPI-CAGE-AT-0016</strain>
    </source>
</reference>
<dbReference type="Gene3D" id="3.40.50.720">
    <property type="entry name" value="NAD(P)-binding Rossmann-like Domain"/>
    <property type="match status" value="1"/>
</dbReference>
<dbReference type="AlphaFoldDB" id="A0A8K0X0A9"/>
<dbReference type="InterPro" id="IPR051609">
    <property type="entry name" value="NmrA/Isoflavone_reductase-like"/>
</dbReference>
<dbReference type="InterPro" id="IPR008030">
    <property type="entry name" value="NmrA-like"/>
</dbReference>
<evidence type="ECO:0000256" key="3">
    <source>
        <dbReference type="ARBA" id="ARBA00023002"/>
    </source>
</evidence>
<dbReference type="OrthoDB" id="419598at2759"/>
<comment type="caution">
    <text evidence="5">The sequence shown here is derived from an EMBL/GenBank/DDBJ whole genome shotgun (WGS) entry which is preliminary data.</text>
</comment>
<organism evidence="5 6">
    <name type="scientific">Plectosphaerella cucumerina</name>
    <dbReference type="NCBI Taxonomy" id="40658"/>
    <lineage>
        <taxon>Eukaryota</taxon>
        <taxon>Fungi</taxon>
        <taxon>Dikarya</taxon>
        <taxon>Ascomycota</taxon>
        <taxon>Pezizomycotina</taxon>
        <taxon>Sordariomycetes</taxon>
        <taxon>Hypocreomycetidae</taxon>
        <taxon>Glomerellales</taxon>
        <taxon>Plectosphaerellaceae</taxon>
        <taxon>Plectosphaerella</taxon>
    </lineage>
</organism>
<dbReference type="EMBL" id="JAGPXD010000006">
    <property type="protein sequence ID" value="KAH7350059.1"/>
    <property type="molecule type" value="Genomic_DNA"/>
</dbReference>
<keyword evidence="6" id="KW-1185">Reference proteome</keyword>
<protein>
    <recommendedName>
        <fullName evidence="4">NmrA-like domain-containing protein</fullName>
    </recommendedName>
</protein>
<dbReference type="GO" id="GO:0016491">
    <property type="term" value="F:oxidoreductase activity"/>
    <property type="evidence" value="ECO:0007669"/>
    <property type="project" value="UniProtKB-KW"/>
</dbReference>
<evidence type="ECO:0000256" key="1">
    <source>
        <dbReference type="ARBA" id="ARBA00005725"/>
    </source>
</evidence>